<keyword evidence="3" id="KW-1185">Reference proteome</keyword>
<feature type="region of interest" description="Disordered" evidence="1">
    <location>
        <begin position="711"/>
        <end position="782"/>
    </location>
</feature>
<feature type="region of interest" description="Disordered" evidence="1">
    <location>
        <begin position="678"/>
        <end position="697"/>
    </location>
</feature>
<feature type="compositionally biased region" description="Polar residues" evidence="1">
    <location>
        <begin position="295"/>
        <end position="314"/>
    </location>
</feature>
<feature type="region of interest" description="Disordered" evidence="1">
    <location>
        <begin position="128"/>
        <end position="231"/>
    </location>
</feature>
<evidence type="ECO:0000313" key="3">
    <source>
        <dbReference type="Proteomes" id="UP000711996"/>
    </source>
</evidence>
<dbReference type="Proteomes" id="UP000711996">
    <property type="component" value="Unassembled WGS sequence"/>
</dbReference>
<evidence type="ECO:0000256" key="1">
    <source>
        <dbReference type="SAM" id="MobiDB-lite"/>
    </source>
</evidence>
<feature type="compositionally biased region" description="Low complexity" evidence="1">
    <location>
        <begin position="211"/>
        <end position="224"/>
    </location>
</feature>
<sequence>MITPKEDDHLFLSAIDRFVACLGKDKATTARCVDHYIHLETEAASRLNIVTQIPGAALVFYLHTVNTGRYYYAALHDLATRCPSFEEARSLLQEQANIRRASTSKTQGVDKNAQGIILHDVNTVLSSLRTQVPPPSPEQGRSEKAKQSVNDDDLDDTNTTLHQSILQPAAAGSEDSQSPQKVQQQSPVEADPLDWDPFESDQPPHPDHSASHNLSSSSDDSFVHQTPDQTSSAIEERFKHYESLDYNNLTAYIDVPMPNISSSDQHSVTSAVADQPTVLADSQEPSILSATPIQPQTSTMASNSNHPQPESQVMPSAKRRRITLPNPLRSLLPGEEIQASLVSGILQSLCDLIPHRAVCFAPRGPATNATAVLSQTQSRMHGVFDQSPKEAVIIMPLRADHHWALAFVRVTAQKQVVIETFNAASDQELTKEAEGLLCSLFDVPQDDETALPELCPRSSWNSISRHSVSQLDQQDSGVGVLIHSLYALAATSIPKEVDWLLWRRVLAAYKSARDSPLAADGSSTHLTPPNDVLAQLRREHADSLGTGSGLRVPLPADSIIRRALLDDPNWLSVSSDEAPALDEALAELRAKLTSVPDKLKAKGHLARQTMYDVNTLVAVLLGQAAEKPGPASSRLKNCEKDMHEIKSLIPLMRGGKMAKEKMQAALETAEGATRLAAARKAEEDNNRQRSIQGLKAMQDEIQKIERELNTAGEKDSDESHENQNDDAVDHNDLPGEDDEDDDANINDSADKDSDGDDEQPGHDEDPTDDEEPSDGEEERDDA</sequence>
<dbReference type="AlphaFoldDB" id="A0A9P5BW91"/>
<feature type="compositionally biased region" description="Basic and acidic residues" evidence="1">
    <location>
        <begin position="711"/>
        <end position="733"/>
    </location>
</feature>
<name>A0A9P5BW91_COLSI</name>
<protein>
    <submittedName>
        <fullName evidence="2">Uncharacterized protein</fullName>
    </submittedName>
</protein>
<dbReference type="EMBL" id="QPMT01000057">
    <property type="protein sequence ID" value="KAF4847692.1"/>
    <property type="molecule type" value="Genomic_DNA"/>
</dbReference>
<dbReference type="OrthoDB" id="4846443at2759"/>
<organism evidence="2 3">
    <name type="scientific">Colletotrichum siamense</name>
    <name type="common">Anthracnose fungus</name>
    <dbReference type="NCBI Taxonomy" id="690259"/>
    <lineage>
        <taxon>Eukaryota</taxon>
        <taxon>Fungi</taxon>
        <taxon>Dikarya</taxon>
        <taxon>Ascomycota</taxon>
        <taxon>Pezizomycotina</taxon>
        <taxon>Sordariomycetes</taxon>
        <taxon>Hypocreomycetidae</taxon>
        <taxon>Glomerellales</taxon>
        <taxon>Glomerellaceae</taxon>
        <taxon>Colletotrichum</taxon>
        <taxon>Colletotrichum gloeosporioides species complex</taxon>
    </lineage>
</organism>
<feature type="region of interest" description="Disordered" evidence="1">
    <location>
        <begin position="295"/>
        <end position="317"/>
    </location>
</feature>
<gene>
    <name evidence="2" type="ORF">CGCSCA2_v012586</name>
</gene>
<comment type="caution">
    <text evidence="2">The sequence shown here is derived from an EMBL/GenBank/DDBJ whole genome shotgun (WGS) entry which is preliminary data.</text>
</comment>
<reference evidence="2" key="1">
    <citation type="submission" date="2019-06" db="EMBL/GenBank/DDBJ databases">
        <authorList>
            <person name="Gan P."/>
            <person name="Shirasu K."/>
        </authorList>
    </citation>
    <scope>NUCLEOTIDE SEQUENCE [LARGE SCALE GENOMIC DNA]</scope>
    <source>
        <strain evidence="2">CAD2</strain>
    </source>
</reference>
<feature type="compositionally biased region" description="Acidic residues" evidence="1">
    <location>
        <begin position="765"/>
        <end position="782"/>
    </location>
</feature>
<feature type="compositionally biased region" description="Low complexity" evidence="1">
    <location>
        <begin position="176"/>
        <end position="188"/>
    </location>
</feature>
<evidence type="ECO:0000313" key="2">
    <source>
        <dbReference type="EMBL" id="KAF4847692.1"/>
    </source>
</evidence>
<proteinExistence type="predicted"/>
<feature type="compositionally biased region" description="Acidic residues" evidence="1">
    <location>
        <begin position="734"/>
        <end position="744"/>
    </location>
</feature>
<accession>A0A9P5BW91</accession>